<comment type="caution">
    <text evidence="1">The sequence shown here is derived from an EMBL/GenBank/DDBJ whole genome shotgun (WGS) entry which is preliminary data.</text>
</comment>
<gene>
    <name evidence="1" type="ORF">RRG08_046443</name>
</gene>
<dbReference type="Proteomes" id="UP001283361">
    <property type="component" value="Unassembled WGS sequence"/>
</dbReference>
<protein>
    <submittedName>
        <fullName evidence="1">Uncharacterized protein</fullName>
    </submittedName>
</protein>
<reference evidence="1" key="1">
    <citation type="journal article" date="2023" name="G3 (Bethesda)">
        <title>A reference genome for the long-term kleptoplast-retaining sea slug Elysia crispata morphotype clarki.</title>
        <authorList>
            <person name="Eastman K.E."/>
            <person name="Pendleton A.L."/>
            <person name="Shaikh M.A."/>
            <person name="Suttiyut T."/>
            <person name="Ogas R."/>
            <person name="Tomko P."/>
            <person name="Gavelis G."/>
            <person name="Widhalm J.R."/>
            <person name="Wisecaver J.H."/>
        </authorList>
    </citation>
    <scope>NUCLEOTIDE SEQUENCE</scope>
    <source>
        <strain evidence="1">ECLA1</strain>
    </source>
</reference>
<proteinExistence type="predicted"/>
<dbReference type="AlphaFoldDB" id="A0AAE0YIA5"/>
<dbReference type="EMBL" id="JAWDGP010006108">
    <property type="protein sequence ID" value="KAK3747056.1"/>
    <property type="molecule type" value="Genomic_DNA"/>
</dbReference>
<evidence type="ECO:0000313" key="2">
    <source>
        <dbReference type="Proteomes" id="UP001283361"/>
    </source>
</evidence>
<evidence type="ECO:0000313" key="1">
    <source>
        <dbReference type="EMBL" id="KAK3747056.1"/>
    </source>
</evidence>
<sequence>MYTAPDLPPVLKFVAISMYPKTFKLWSVAGSRYELLEIVLRCLYRGNHKYHCRFHGPADNVYRSADVQQKGARVIQVLQRIVPKQHERSKCCSVSYSNSTRDPSVAVHRTQTAREILVLQRIVLKQHERSKCCSVSYSNSTRDPSVAAYRTQTAREILVLQRIVLKQHERS</sequence>
<keyword evidence="2" id="KW-1185">Reference proteome</keyword>
<name>A0AAE0YIA5_9GAST</name>
<organism evidence="1 2">
    <name type="scientific">Elysia crispata</name>
    <name type="common">lettuce slug</name>
    <dbReference type="NCBI Taxonomy" id="231223"/>
    <lineage>
        <taxon>Eukaryota</taxon>
        <taxon>Metazoa</taxon>
        <taxon>Spiralia</taxon>
        <taxon>Lophotrochozoa</taxon>
        <taxon>Mollusca</taxon>
        <taxon>Gastropoda</taxon>
        <taxon>Heterobranchia</taxon>
        <taxon>Euthyneura</taxon>
        <taxon>Panpulmonata</taxon>
        <taxon>Sacoglossa</taxon>
        <taxon>Placobranchoidea</taxon>
        <taxon>Plakobranchidae</taxon>
        <taxon>Elysia</taxon>
    </lineage>
</organism>
<accession>A0AAE0YIA5</accession>